<dbReference type="CDD" id="cd18578">
    <property type="entry name" value="ABC_6TM_Pgp_ABCB1_D2_like"/>
    <property type="match status" value="1"/>
</dbReference>
<dbReference type="GO" id="GO:0016887">
    <property type="term" value="F:ATP hydrolysis activity"/>
    <property type="evidence" value="ECO:0007669"/>
    <property type="project" value="InterPro"/>
</dbReference>
<feature type="domain" description="ABC transmembrane type-1" evidence="13">
    <location>
        <begin position="74"/>
        <end position="361"/>
    </location>
</feature>
<evidence type="ECO:0000256" key="5">
    <source>
        <dbReference type="ARBA" id="ARBA00022737"/>
    </source>
</evidence>
<feature type="compositionally biased region" description="Basic and acidic residues" evidence="10">
    <location>
        <begin position="16"/>
        <end position="26"/>
    </location>
</feature>
<feature type="domain" description="ABC transporter" evidence="12">
    <location>
        <begin position="394"/>
        <end position="636"/>
    </location>
</feature>
<dbReference type="InterPro" id="IPR039421">
    <property type="entry name" value="Type_1_exporter"/>
</dbReference>
<evidence type="ECO:0000313" key="14">
    <source>
        <dbReference type="EMBL" id="KEF55815.1"/>
    </source>
</evidence>
<feature type="transmembrane region" description="Helical" evidence="11">
    <location>
        <begin position="121"/>
        <end position="143"/>
    </location>
</feature>
<proteinExistence type="inferred from homology"/>
<keyword evidence="15" id="KW-1185">Reference proteome</keyword>
<feature type="transmembrane region" description="Helical" evidence="11">
    <location>
        <begin position="731"/>
        <end position="759"/>
    </location>
</feature>
<dbReference type="VEuPathDB" id="FungiDB:A1O9_08566"/>
<protein>
    <recommendedName>
        <fullName evidence="16">ATP-binding cassette, subfamily B (MDR/TAP), member 1</fullName>
    </recommendedName>
</protein>
<keyword evidence="5" id="KW-0677">Repeat</keyword>
<dbReference type="FunFam" id="3.40.50.300:FF:000913">
    <property type="entry name" value="ABC multidrug transporter SitT"/>
    <property type="match status" value="1"/>
</dbReference>
<dbReference type="SUPFAM" id="SSF90123">
    <property type="entry name" value="ABC transporter transmembrane region"/>
    <property type="match status" value="2"/>
</dbReference>
<feature type="transmembrane region" description="Helical" evidence="11">
    <location>
        <begin position="960"/>
        <end position="979"/>
    </location>
</feature>
<dbReference type="FunFam" id="3.40.50.300:FF:000251">
    <property type="entry name" value="ABC transporter B family member 19"/>
    <property type="match status" value="1"/>
</dbReference>
<dbReference type="InterPro" id="IPR036640">
    <property type="entry name" value="ABC1_TM_sf"/>
</dbReference>
<evidence type="ECO:0000256" key="2">
    <source>
        <dbReference type="ARBA" id="ARBA00007577"/>
    </source>
</evidence>
<dbReference type="EMBL" id="AMGV01000007">
    <property type="protein sequence ID" value="KEF55815.1"/>
    <property type="molecule type" value="Genomic_DNA"/>
</dbReference>
<evidence type="ECO:0000256" key="4">
    <source>
        <dbReference type="ARBA" id="ARBA00022692"/>
    </source>
</evidence>
<comment type="caution">
    <text evidence="14">The sequence shown here is derived from an EMBL/GenBank/DDBJ whole genome shotgun (WGS) entry which is preliminary data.</text>
</comment>
<name>A0A072PK01_9EURO</name>
<evidence type="ECO:0000256" key="1">
    <source>
        <dbReference type="ARBA" id="ARBA00004141"/>
    </source>
</evidence>
<evidence type="ECO:0000313" key="15">
    <source>
        <dbReference type="Proteomes" id="UP000027920"/>
    </source>
</evidence>
<feature type="transmembrane region" description="Helical" evidence="11">
    <location>
        <begin position="299"/>
        <end position="321"/>
    </location>
</feature>
<dbReference type="PROSITE" id="PS00211">
    <property type="entry name" value="ABC_TRANSPORTER_1"/>
    <property type="match status" value="2"/>
</dbReference>
<dbReference type="HOGENOM" id="CLU_000604_17_2_1"/>
<dbReference type="Gene3D" id="3.40.50.300">
    <property type="entry name" value="P-loop containing nucleotide triphosphate hydrolases"/>
    <property type="match status" value="2"/>
</dbReference>
<evidence type="ECO:0000256" key="9">
    <source>
        <dbReference type="ARBA" id="ARBA00023136"/>
    </source>
</evidence>
<feature type="transmembrane region" description="Helical" evidence="11">
    <location>
        <begin position="218"/>
        <end position="240"/>
    </location>
</feature>
<evidence type="ECO:0000256" key="3">
    <source>
        <dbReference type="ARBA" id="ARBA00022448"/>
    </source>
</evidence>
<dbReference type="InterPro" id="IPR003593">
    <property type="entry name" value="AAA+_ATPase"/>
</dbReference>
<keyword evidence="4 11" id="KW-0812">Transmembrane</keyword>
<evidence type="ECO:0008006" key="16">
    <source>
        <dbReference type="Google" id="ProtNLM"/>
    </source>
</evidence>
<keyword evidence="9 11" id="KW-0472">Membrane</keyword>
<dbReference type="PROSITE" id="PS50929">
    <property type="entry name" value="ABC_TM1F"/>
    <property type="match status" value="2"/>
</dbReference>
<evidence type="ECO:0000259" key="13">
    <source>
        <dbReference type="PROSITE" id="PS50929"/>
    </source>
</evidence>
<dbReference type="CDD" id="cd18577">
    <property type="entry name" value="ABC_6TM_Pgp_ABCB1_D1_like"/>
    <property type="match status" value="1"/>
</dbReference>
<dbReference type="Pfam" id="PF00005">
    <property type="entry name" value="ABC_tran"/>
    <property type="match status" value="2"/>
</dbReference>
<dbReference type="STRING" id="1182545.A0A072PK01"/>
<dbReference type="InterPro" id="IPR027417">
    <property type="entry name" value="P-loop_NTPase"/>
</dbReference>
<dbReference type="Gene3D" id="1.20.1560.10">
    <property type="entry name" value="ABC transporter type 1, transmembrane domain"/>
    <property type="match status" value="1"/>
</dbReference>
<feature type="transmembrane region" description="Helical" evidence="11">
    <location>
        <begin position="69"/>
        <end position="92"/>
    </location>
</feature>
<dbReference type="PANTHER" id="PTHR43394">
    <property type="entry name" value="ATP-DEPENDENT PERMEASE MDL1, MITOCHONDRIAL"/>
    <property type="match status" value="1"/>
</dbReference>
<organism evidence="14 15">
    <name type="scientific">Exophiala aquamarina CBS 119918</name>
    <dbReference type="NCBI Taxonomy" id="1182545"/>
    <lineage>
        <taxon>Eukaryota</taxon>
        <taxon>Fungi</taxon>
        <taxon>Dikarya</taxon>
        <taxon>Ascomycota</taxon>
        <taxon>Pezizomycotina</taxon>
        <taxon>Eurotiomycetes</taxon>
        <taxon>Chaetothyriomycetidae</taxon>
        <taxon>Chaetothyriales</taxon>
        <taxon>Herpotrichiellaceae</taxon>
        <taxon>Exophiala</taxon>
    </lineage>
</organism>
<feature type="transmembrane region" description="Helical" evidence="11">
    <location>
        <begin position="333"/>
        <end position="353"/>
    </location>
</feature>
<dbReference type="GeneID" id="25283478"/>
<feature type="compositionally biased region" description="Basic and acidic residues" evidence="10">
    <location>
        <begin position="39"/>
        <end position="49"/>
    </location>
</feature>
<evidence type="ECO:0000256" key="8">
    <source>
        <dbReference type="ARBA" id="ARBA00022989"/>
    </source>
</evidence>
<evidence type="ECO:0000259" key="12">
    <source>
        <dbReference type="PROSITE" id="PS50893"/>
    </source>
</evidence>
<evidence type="ECO:0000256" key="6">
    <source>
        <dbReference type="ARBA" id="ARBA00022741"/>
    </source>
</evidence>
<feature type="domain" description="ABC transporter" evidence="12">
    <location>
        <begin position="1054"/>
        <end position="1296"/>
    </location>
</feature>
<accession>A0A072PK01</accession>
<dbReference type="GO" id="GO:0015421">
    <property type="term" value="F:ABC-type oligopeptide transporter activity"/>
    <property type="evidence" value="ECO:0007669"/>
    <property type="project" value="TreeGrafter"/>
</dbReference>
<dbReference type="Proteomes" id="UP000027920">
    <property type="component" value="Unassembled WGS sequence"/>
</dbReference>
<dbReference type="OrthoDB" id="6500128at2759"/>
<dbReference type="SMART" id="SM00382">
    <property type="entry name" value="AAA"/>
    <property type="match status" value="2"/>
</dbReference>
<comment type="subcellular location">
    <subcellularLocation>
        <location evidence="1">Membrane</location>
        <topology evidence="1">Multi-pass membrane protein</topology>
    </subcellularLocation>
</comment>
<keyword evidence="6" id="KW-0547">Nucleotide-binding</keyword>
<dbReference type="GO" id="GO:0090374">
    <property type="term" value="P:oligopeptide export from mitochondrion"/>
    <property type="evidence" value="ECO:0007669"/>
    <property type="project" value="TreeGrafter"/>
</dbReference>
<feature type="transmembrane region" description="Helical" evidence="11">
    <location>
        <begin position="779"/>
        <end position="804"/>
    </location>
</feature>
<gene>
    <name evidence="14" type="ORF">A1O9_08566</name>
</gene>
<sequence length="1315" mass="144407">MPDSETAAEHNMTPRNKLEDSRDIRIQRVQTQQSSYEKQSSDKSHSHEHDSSRVTHLSLYRYADIWDKLCLICAAITAIIAGAALPLMSIVVGNLSGNLADYLNQPEAADISGVLRHHVLYLIYLTIGEFTLIFISTALFVHTGERLSFRIRRAYLRAILRKGIEFYDLHGTGAINTCLTTDINLIQVAISEKTAISTNALSTFIAAFAIGFIRFWKLTAICMSSVLVIIVIMSISARYITRWNKLSLDKHAAGANISEEAFDSIRTVKALNAQDTFTSAYGGRLQDAARWEIRHQTMLGCMVGSITCVMFLNYALTFWTGGHFIVSGDTDKSAVVSIIMAIMSGIFAVGNIASNVQHLSAGVVAGSHVFGIIDSSTPLNTKPSTDCQVIKGDLVFQNITHCYPMRPTVRALDDVCLSIPAGKTTAIVGCSGSGKSSILSLIERFYDPQSGVILLDGSDIGTFDVHLLRRQIGLVEQQPVLFDKSIKENIADGLVDHFLTEKLKEERIIEAAKEANAHEFISHLPNGYDTVIGVRGGFLSGGQKQRIAIARAIVRNPKILLLDEATSALDTLSENSVRAALERVAMNRTTVIVAHRLSTVRNADKIIVLDRGTVVEEGTHESLLEAQGVYATLMARQKQHHLRDWTISENTRDNRISFDRSSNSTVDIRHKTETELGNLSREPSLEGLRTELSIPHATIWGNRLSTGKSTRWTLTRFLATFIQEDKGHMMIGFLSGIISGAAQPVQGFFFAQAVVAILQPFSKQREFEHRINFWARLNALVALVQLVAIPLQSYLSAICTGRLVSRIRISAFKRLMLQEIAFFDETENAAGTLSSFLSNNVSDITTFSGHTINTLISCLSTIAVAISISIAAGWKLALVCVGVVPVILATAYMRVKSIANFQKSGRTLYQDCAGFASEHLNAIRTVAAFTMETRTLEVYCRRLRIHIHNTMRPTVVNSTYYAASQSIIFLAIALGFGYGGTLLINGDYTLLQVYVVLTELIFSTRSAGTAFAFVGDIAKGKAAAEQIRDLFEKTAVTDEHGEIGQEIGRLAGQIEFRDVHFTYPGRPDTSVLKGLSMTIQAGQNIAVVGSSGSGKSTIFALLERFYKPLLGGIFVDGRDIASFKLNDLRNHIAVVSQEPLMYEGTIRDNLLLGFDLGDNLSADLEDQMIQACKGANIYDFICSLPDGFFTQVGSKSKLLSGGQKQRLTIARALLRNPKILLLDEATSALDSQSQDLVRQALKKTSRGRTTISIAQRLSTVKDADCIFVIEAGVVVERGSHSQLMNIRNGHYQNLVTSGCFNGNREDQSGRTEPWL</sequence>
<feature type="transmembrane region" description="Helical" evidence="11">
    <location>
        <begin position="194"/>
        <end position="212"/>
    </location>
</feature>
<dbReference type="PANTHER" id="PTHR43394:SF11">
    <property type="entry name" value="ATP-BINDING CASSETTE TRANSPORTER"/>
    <property type="match status" value="1"/>
</dbReference>
<dbReference type="RefSeq" id="XP_013258405.1">
    <property type="nucleotide sequence ID" value="XM_013402951.1"/>
</dbReference>
<dbReference type="InterPro" id="IPR017871">
    <property type="entry name" value="ABC_transporter-like_CS"/>
</dbReference>
<keyword evidence="8 11" id="KW-1133">Transmembrane helix</keyword>
<feature type="region of interest" description="Disordered" evidence="10">
    <location>
        <begin position="1"/>
        <end position="49"/>
    </location>
</feature>
<keyword evidence="7" id="KW-0067">ATP-binding</keyword>
<dbReference type="CDD" id="cd03249">
    <property type="entry name" value="ABC_MTABC3_MDL1_MDL2"/>
    <property type="match status" value="1"/>
</dbReference>
<evidence type="ECO:0000256" key="11">
    <source>
        <dbReference type="SAM" id="Phobius"/>
    </source>
</evidence>
<feature type="domain" description="ABC transmembrane type-1" evidence="13">
    <location>
        <begin position="731"/>
        <end position="1019"/>
    </location>
</feature>
<dbReference type="SUPFAM" id="SSF52540">
    <property type="entry name" value="P-loop containing nucleoside triphosphate hydrolases"/>
    <property type="match status" value="2"/>
</dbReference>
<dbReference type="InterPro" id="IPR003439">
    <property type="entry name" value="ABC_transporter-like_ATP-bd"/>
</dbReference>
<dbReference type="InterPro" id="IPR011527">
    <property type="entry name" value="ABC1_TM_dom"/>
</dbReference>
<evidence type="ECO:0000256" key="10">
    <source>
        <dbReference type="SAM" id="MobiDB-lite"/>
    </source>
</evidence>
<evidence type="ECO:0000256" key="7">
    <source>
        <dbReference type="ARBA" id="ARBA00022840"/>
    </source>
</evidence>
<comment type="similarity">
    <text evidence="2">Belongs to the ABC transporter superfamily. ABCB family. Multidrug resistance exporter (TC 3.A.1.201) subfamily.</text>
</comment>
<dbReference type="GO" id="GO:0005524">
    <property type="term" value="F:ATP binding"/>
    <property type="evidence" value="ECO:0007669"/>
    <property type="project" value="UniProtKB-KW"/>
</dbReference>
<feature type="transmembrane region" description="Helical" evidence="11">
    <location>
        <begin position="852"/>
        <end position="870"/>
    </location>
</feature>
<dbReference type="GO" id="GO:0005743">
    <property type="term" value="C:mitochondrial inner membrane"/>
    <property type="evidence" value="ECO:0007669"/>
    <property type="project" value="TreeGrafter"/>
</dbReference>
<keyword evidence="3" id="KW-0813">Transport</keyword>
<feature type="transmembrane region" description="Helical" evidence="11">
    <location>
        <begin position="876"/>
        <end position="895"/>
    </location>
</feature>
<dbReference type="Pfam" id="PF00664">
    <property type="entry name" value="ABC_membrane"/>
    <property type="match status" value="2"/>
</dbReference>
<dbReference type="PROSITE" id="PS50893">
    <property type="entry name" value="ABC_TRANSPORTER_2"/>
    <property type="match status" value="2"/>
</dbReference>
<reference evidence="14 15" key="1">
    <citation type="submission" date="2013-03" db="EMBL/GenBank/DDBJ databases">
        <title>The Genome Sequence of Exophiala aquamarina CBS 119918.</title>
        <authorList>
            <consortium name="The Broad Institute Genomics Platform"/>
            <person name="Cuomo C."/>
            <person name="de Hoog S."/>
            <person name="Gorbushina A."/>
            <person name="Walker B."/>
            <person name="Young S.K."/>
            <person name="Zeng Q."/>
            <person name="Gargeya S."/>
            <person name="Fitzgerald M."/>
            <person name="Haas B."/>
            <person name="Abouelleil A."/>
            <person name="Allen A.W."/>
            <person name="Alvarado L."/>
            <person name="Arachchi H.M."/>
            <person name="Berlin A.M."/>
            <person name="Chapman S.B."/>
            <person name="Gainer-Dewar J."/>
            <person name="Goldberg J."/>
            <person name="Griggs A."/>
            <person name="Gujja S."/>
            <person name="Hansen M."/>
            <person name="Howarth C."/>
            <person name="Imamovic A."/>
            <person name="Ireland A."/>
            <person name="Larimer J."/>
            <person name="McCowan C."/>
            <person name="Murphy C."/>
            <person name="Pearson M."/>
            <person name="Poon T.W."/>
            <person name="Priest M."/>
            <person name="Roberts A."/>
            <person name="Saif S."/>
            <person name="Shea T."/>
            <person name="Sisk P."/>
            <person name="Sykes S."/>
            <person name="Wortman J."/>
            <person name="Nusbaum C."/>
            <person name="Birren B."/>
        </authorList>
    </citation>
    <scope>NUCLEOTIDE SEQUENCE [LARGE SCALE GENOMIC DNA]</scope>
    <source>
        <strain evidence="14 15">CBS 119918</strain>
    </source>
</reference>